<keyword evidence="8" id="KW-1185">Reference proteome</keyword>
<dbReference type="InterPro" id="IPR013785">
    <property type="entry name" value="Aldolase_TIM"/>
</dbReference>
<dbReference type="SUPFAM" id="SSF51395">
    <property type="entry name" value="FMN-linked oxidoreductases"/>
    <property type="match status" value="1"/>
</dbReference>
<evidence type="ECO:0000256" key="3">
    <source>
        <dbReference type="ARBA" id="ARBA00022643"/>
    </source>
</evidence>
<sequence length="347" mass="38687">MEGVINKSIKVNKYHVKNRIVMPPLVCFNWGDDEGFEIVSRAKHYGDRAKGGTGLIIVEATAISKDCRITDTGLGLWKDQHIRQFERIADSCHPEDSVVILQLVHAGMKSVGKNVYSSSNVEVKDKECLEMSLAQIKKVKEDFVSAAIRAKKAGLDGVEIHGAHGYLLSQFTSKVINKRNDIYGGSLDNRLRLPIEIVKEVRAAAGDDFIICYRFGVNDPTLEEDRYFAKELEKLGVDILNVSSGIGAENITVPEDYPFSPITYMGTEIYKEVDIPVICVYGIKEPKQAEYLLENEMIDMVAVGKGLLADPNWTNKAINGEDVNVCFHCSPWCKYGKDGKTCPWYGK</sequence>
<dbReference type="GO" id="GO:0010181">
    <property type="term" value="F:FMN binding"/>
    <property type="evidence" value="ECO:0007669"/>
    <property type="project" value="InterPro"/>
</dbReference>
<keyword evidence="5" id="KW-0560">Oxidoreductase</keyword>
<comment type="caution">
    <text evidence="7">The sequence shown here is derived from an EMBL/GenBank/DDBJ whole genome shotgun (WGS) entry which is preliminary data.</text>
</comment>
<dbReference type="PANTHER" id="PTHR43303:SF4">
    <property type="entry name" value="NADPH DEHYDROGENASE C23G7.10C-RELATED"/>
    <property type="match status" value="1"/>
</dbReference>
<dbReference type="Pfam" id="PF00724">
    <property type="entry name" value="Oxidored_FMN"/>
    <property type="match status" value="1"/>
</dbReference>
<dbReference type="EMBL" id="WBZB01000010">
    <property type="protein sequence ID" value="KAB3532164.1"/>
    <property type="molecule type" value="Genomic_DNA"/>
</dbReference>
<name>A0A833M914_9FIRM</name>
<keyword evidence="2" id="KW-0285">Flavoprotein</keyword>
<dbReference type="CDD" id="cd02803">
    <property type="entry name" value="OYE_like_FMN_family"/>
    <property type="match status" value="1"/>
</dbReference>
<dbReference type="AlphaFoldDB" id="A0A833M914"/>
<reference evidence="7 8" key="1">
    <citation type="submission" date="2019-10" db="EMBL/GenBank/DDBJ databases">
        <title>Alkaliphilus serpentinus sp. nov. and Alkaliphilus pronyensis sp. nov., two novel anaerobic alkaliphilic species isolated from the serpentinized-hosted hydrothermal field of the Prony Bay (New Caledonia).</title>
        <authorList>
            <person name="Postec A."/>
        </authorList>
    </citation>
    <scope>NUCLEOTIDE SEQUENCE [LARGE SCALE GENOMIC DNA]</scope>
    <source>
        <strain evidence="7 8">LacT</strain>
    </source>
</reference>
<dbReference type="Gene3D" id="3.20.20.70">
    <property type="entry name" value="Aldolase class I"/>
    <property type="match status" value="1"/>
</dbReference>
<evidence type="ECO:0000256" key="4">
    <source>
        <dbReference type="ARBA" id="ARBA00022857"/>
    </source>
</evidence>
<dbReference type="PANTHER" id="PTHR43303">
    <property type="entry name" value="NADPH DEHYDROGENASE C23G7.10C-RELATED"/>
    <property type="match status" value="1"/>
</dbReference>
<dbReference type="GO" id="GO:0050661">
    <property type="term" value="F:NADP binding"/>
    <property type="evidence" value="ECO:0007669"/>
    <property type="project" value="InterPro"/>
</dbReference>
<proteinExistence type="predicted"/>
<dbReference type="InterPro" id="IPR001155">
    <property type="entry name" value="OxRdtase_FMN_N"/>
</dbReference>
<comment type="cofactor">
    <cofactor evidence="1">
        <name>FMN</name>
        <dbReference type="ChEBI" id="CHEBI:58210"/>
    </cofactor>
</comment>
<evidence type="ECO:0000256" key="5">
    <source>
        <dbReference type="ARBA" id="ARBA00023002"/>
    </source>
</evidence>
<keyword evidence="4" id="KW-0521">NADP</keyword>
<dbReference type="RefSeq" id="WP_151864800.1">
    <property type="nucleotide sequence ID" value="NZ_WBZB01000010.1"/>
</dbReference>
<accession>A0A833M914</accession>
<gene>
    <name evidence="7" type="ORF">F8153_02600</name>
</gene>
<organism evidence="7 8">
    <name type="scientific">Alkaliphilus serpentinus</name>
    <dbReference type="NCBI Taxonomy" id="1482731"/>
    <lineage>
        <taxon>Bacteria</taxon>
        <taxon>Bacillati</taxon>
        <taxon>Bacillota</taxon>
        <taxon>Clostridia</taxon>
        <taxon>Peptostreptococcales</taxon>
        <taxon>Natronincolaceae</taxon>
        <taxon>Alkaliphilus</taxon>
    </lineage>
</organism>
<evidence type="ECO:0000259" key="6">
    <source>
        <dbReference type="Pfam" id="PF00724"/>
    </source>
</evidence>
<dbReference type="GO" id="GO:0003959">
    <property type="term" value="F:NADPH dehydrogenase activity"/>
    <property type="evidence" value="ECO:0007669"/>
    <property type="project" value="InterPro"/>
</dbReference>
<keyword evidence="3" id="KW-0288">FMN</keyword>
<evidence type="ECO:0000256" key="1">
    <source>
        <dbReference type="ARBA" id="ARBA00001917"/>
    </source>
</evidence>
<evidence type="ECO:0000313" key="8">
    <source>
        <dbReference type="Proteomes" id="UP000465601"/>
    </source>
</evidence>
<dbReference type="OrthoDB" id="9772736at2"/>
<evidence type="ECO:0000313" key="7">
    <source>
        <dbReference type="EMBL" id="KAB3532164.1"/>
    </source>
</evidence>
<evidence type="ECO:0000256" key="2">
    <source>
        <dbReference type="ARBA" id="ARBA00022630"/>
    </source>
</evidence>
<dbReference type="InterPro" id="IPR044152">
    <property type="entry name" value="YqjM-like"/>
</dbReference>
<feature type="domain" description="NADH:flavin oxidoreductase/NADH oxidase N-terminal" evidence="6">
    <location>
        <begin position="9"/>
        <end position="320"/>
    </location>
</feature>
<protein>
    <submittedName>
        <fullName evidence="7">NADH:flavin oxidoreductase</fullName>
    </submittedName>
</protein>
<dbReference type="Proteomes" id="UP000465601">
    <property type="component" value="Unassembled WGS sequence"/>
</dbReference>